<evidence type="ECO:0000313" key="6">
    <source>
        <dbReference type="EMBL" id="CAG7820003.1"/>
    </source>
</evidence>
<dbReference type="GO" id="GO:0030154">
    <property type="term" value="P:cell differentiation"/>
    <property type="evidence" value="ECO:0007669"/>
    <property type="project" value="UniProtKB-ARBA"/>
</dbReference>
<proteinExistence type="predicted"/>
<dbReference type="PROSITE" id="PS50853">
    <property type="entry name" value="FN3"/>
    <property type="match status" value="4"/>
</dbReference>
<organism evidence="6 7">
    <name type="scientific">Allacma fusca</name>
    <dbReference type="NCBI Taxonomy" id="39272"/>
    <lineage>
        <taxon>Eukaryota</taxon>
        <taxon>Metazoa</taxon>
        <taxon>Ecdysozoa</taxon>
        <taxon>Arthropoda</taxon>
        <taxon>Hexapoda</taxon>
        <taxon>Collembola</taxon>
        <taxon>Symphypleona</taxon>
        <taxon>Sminthuridae</taxon>
        <taxon>Allacma</taxon>
    </lineage>
</organism>
<dbReference type="GO" id="GO:0009653">
    <property type="term" value="P:anatomical structure morphogenesis"/>
    <property type="evidence" value="ECO:0007669"/>
    <property type="project" value="UniProtKB-ARBA"/>
</dbReference>
<name>A0A8J2PFF2_9HEXA</name>
<dbReference type="InterPro" id="IPR013098">
    <property type="entry name" value="Ig_I-set"/>
</dbReference>
<keyword evidence="3" id="KW-1133">Transmembrane helix</keyword>
<feature type="compositionally biased region" description="Low complexity" evidence="2">
    <location>
        <begin position="898"/>
        <end position="913"/>
    </location>
</feature>
<dbReference type="Pfam" id="PF00041">
    <property type="entry name" value="fn3"/>
    <property type="match status" value="4"/>
</dbReference>
<evidence type="ECO:0000256" key="2">
    <source>
        <dbReference type="SAM" id="MobiDB-lite"/>
    </source>
</evidence>
<dbReference type="CDD" id="cd00063">
    <property type="entry name" value="FN3"/>
    <property type="match status" value="4"/>
</dbReference>
<feature type="domain" description="Ig-like" evidence="4">
    <location>
        <begin position="522"/>
        <end position="622"/>
    </location>
</feature>
<feature type="domain" description="Fibronectin type-III" evidence="5">
    <location>
        <begin position="731"/>
        <end position="821"/>
    </location>
</feature>
<dbReference type="EMBL" id="CAJVCH010466168">
    <property type="protein sequence ID" value="CAG7820003.1"/>
    <property type="molecule type" value="Genomic_DNA"/>
</dbReference>
<dbReference type="SMART" id="SM00408">
    <property type="entry name" value="IGc2"/>
    <property type="match status" value="2"/>
</dbReference>
<dbReference type="AlphaFoldDB" id="A0A8J2PFF2"/>
<dbReference type="InterPro" id="IPR007110">
    <property type="entry name" value="Ig-like_dom"/>
</dbReference>
<dbReference type="SMART" id="SM00060">
    <property type="entry name" value="FN3"/>
    <property type="match status" value="4"/>
</dbReference>
<feature type="domain" description="Fibronectin type-III" evidence="5">
    <location>
        <begin position="232"/>
        <end position="327"/>
    </location>
</feature>
<feature type="compositionally biased region" description="Basic and acidic residues" evidence="2">
    <location>
        <begin position="920"/>
        <end position="929"/>
    </location>
</feature>
<dbReference type="PROSITE" id="PS50835">
    <property type="entry name" value="IG_LIKE"/>
    <property type="match status" value="1"/>
</dbReference>
<protein>
    <submittedName>
        <fullName evidence="6">Uncharacterized protein</fullName>
    </submittedName>
</protein>
<dbReference type="InterPro" id="IPR003599">
    <property type="entry name" value="Ig_sub"/>
</dbReference>
<feature type="non-terminal residue" evidence="6">
    <location>
        <position position="1"/>
    </location>
</feature>
<dbReference type="InterPro" id="IPR050964">
    <property type="entry name" value="Striated_Muscle_Regulatory"/>
</dbReference>
<feature type="domain" description="Fibronectin type-III" evidence="5">
    <location>
        <begin position="22"/>
        <end position="114"/>
    </location>
</feature>
<dbReference type="InterPro" id="IPR002602">
    <property type="entry name" value="DB"/>
</dbReference>
<evidence type="ECO:0000259" key="5">
    <source>
        <dbReference type="PROSITE" id="PS50853"/>
    </source>
</evidence>
<keyword evidence="7" id="KW-1185">Reference proteome</keyword>
<evidence type="ECO:0000256" key="3">
    <source>
        <dbReference type="SAM" id="Phobius"/>
    </source>
</evidence>
<dbReference type="Pfam" id="PF07679">
    <property type="entry name" value="I-set"/>
    <property type="match status" value="1"/>
</dbReference>
<reference evidence="6" key="1">
    <citation type="submission" date="2021-06" db="EMBL/GenBank/DDBJ databases">
        <authorList>
            <person name="Hodson N. C."/>
            <person name="Mongue J. A."/>
            <person name="Jaron S. K."/>
        </authorList>
    </citation>
    <scope>NUCLEOTIDE SEQUENCE</scope>
</reference>
<keyword evidence="1" id="KW-0677">Repeat</keyword>
<sequence>CLRYMEEYTNCLMDGYGVLPSAPTQLRVSNVNEDFAIIHWSPPGTLADTVTGYNVHYRPLSTYENEYKVVSNIHPPYILENLYSNAEYEVYVEAANTHGISQSSQRVVFRTASMTEVLESETASQNYNETACCVKVGMSPECLPLCSYDASMSDIRALALTCAPEFHTLLRCAAGGRDHSQCCSRRGVSDPCLDVCNARVPDSLLSMAENCLPFIGNIVQCFEEGTAIIPGPATEFHVDFVSDDKVQLSWDAPEGSNVTGYEVHYLIADPSLARDIALPSNSVNVTGTQAEIGNLTQGTTYKFYVVSFNEHGSSVPSSIILVNVSSSSFNGSRIDAVVSPPHSLVVATHSATWVQIVWQPPLFAHPTDKIIYKVYHRSVKETSYQTNETAVNSITLDNLKPNSQYIVYVTALNAKGESPASETLIAWTDPAHSPFVEPPRIQPANMLVEGRAMTVVCVALGDPTPTISLYINGKLIKQQKNRHLAQVVENVTRDIDVVSCYADNGYGTPMETSRRIQIYHKPSIIGPDTTYATVGDTAVIECTVDSHPEPKVVFWKNEKNRTPLVTSAKYKVEAEEKSAELQVTYKYKLEISNVTEQDVDTYVCQAENIIGVNSKTFQLQVRQPQDSSGNITACCLANNVRPECLDACSFFMDIESVINKPQCLPDFDKLMKCSADGRDHRACCSSWGVPRRCLDWCRGEPLAQAGELCILQNTKSILKCFHENRDQLPGPPQNIKVDILSENEVEVRWDPPAINPHKAAVYRVFWRQTGEKLSQKIDTNETSVRIAKLKPGVQYETVIKAGNSHGTSVLTPSYSFYTEDNAISSAHTGASSSAGLGVGISFLVILIVIGAVGAVWFVRKRQFGMKPPGAIAFENPSYIRETNPDSMHANNGDGPLNGNGSVPSVSNGVPPSSANGWHTETLHPPRAETEVSPTLYEELRLGSEGAGFRRLKP</sequence>
<dbReference type="PANTHER" id="PTHR13817">
    <property type="entry name" value="TITIN"/>
    <property type="match status" value="1"/>
</dbReference>
<gene>
    <name evidence="6" type="ORF">AFUS01_LOCUS30413</name>
</gene>
<dbReference type="Proteomes" id="UP000708208">
    <property type="component" value="Unassembled WGS sequence"/>
</dbReference>
<keyword evidence="3" id="KW-0812">Transmembrane</keyword>
<accession>A0A8J2PFF2</accession>
<feature type="domain" description="Fibronectin type-III" evidence="5">
    <location>
        <begin position="340"/>
        <end position="431"/>
    </location>
</feature>
<dbReference type="SMART" id="SM00409">
    <property type="entry name" value="IG"/>
    <property type="match status" value="1"/>
</dbReference>
<dbReference type="PANTHER" id="PTHR13817:SF155">
    <property type="entry name" value="IG-LIKE AND FIBRONECTIN TYPE-III DOMAIN-CONTAINING PROTEIN C25G4.10"/>
    <property type="match status" value="1"/>
</dbReference>
<feature type="transmembrane region" description="Helical" evidence="3">
    <location>
        <begin position="834"/>
        <end position="858"/>
    </location>
</feature>
<dbReference type="Pfam" id="PF01682">
    <property type="entry name" value="DB"/>
    <property type="match status" value="2"/>
</dbReference>
<evidence type="ECO:0000256" key="1">
    <source>
        <dbReference type="ARBA" id="ARBA00022737"/>
    </source>
</evidence>
<comment type="caution">
    <text evidence="6">The sequence shown here is derived from an EMBL/GenBank/DDBJ whole genome shotgun (WGS) entry which is preliminary data.</text>
</comment>
<dbReference type="OrthoDB" id="5843172at2759"/>
<dbReference type="InterPro" id="IPR003598">
    <property type="entry name" value="Ig_sub2"/>
</dbReference>
<evidence type="ECO:0000313" key="7">
    <source>
        <dbReference type="Proteomes" id="UP000708208"/>
    </source>
</evidence>
<keyword evidence="3" id="KW-0472">Membrane</keyword>
<feature type="region of interest" description="Disordered" evidence="2">
    <location>
        <begin position="883"/>
        <end position="933"/>
    </location>
</feature>
<dbReference type="InterPro" id="IPR003961">
    <property type="entry name" value="FN3_dom"/>
</dbReference>
<evidence type="ECO:0000259" key="4">
    <source>
        <dbReference type="PROSITE" id="PS50835"/>
    </source>
</evidence>